<dbReference type="Proteomes" id="UP000465112">
    <property type="component" value="Unassembled WGS sequence"/>
</dbReference>
<keyword evidence="4" id="KW-0433">Leucine-rich repeat</keyword>
<keyword evidence="5 15" id="KW-0812">Transmembrane</keyword>
<dbReference type="PROSITE" id="PS51450">
    <property type="entry name" value="LRR"/>
    <property type="match status" value="2"/>
</dbReference>
<dbReference type="SMART" id="SM00369">
    <property type="entry name" value="LRR_TYP"/>
    <property type="match status" value="10"/>
</dbReference>
<keyword evidence="8" id="KW-0391">Immunity</keyword>
<dbReference type="AlphaFoldDB" id="A0A6A5EK59"/>
<keyword evidence="3" id="KW-0399">Innate immunity</keyword>
<keyword evidence="7" id="KW-0677">Repeat</keyword>
<evidence type="ECO:0000256" key="3">
    <source>
        <dbReference type="ARBA" id="ARBA00022588"/>
    </source>
</evidence>
<keyword evidence="10 15" id="KW-0472">Membrane</keyword>
<keyword evidence="13" id="KW-0395">Inflammatory response</keyword>
<dbReference type="FunFam" id="3.40.50.10140:FF:000001">
    <property type="entry name" value="Toll-like receptor 2"/>
    <property type="match status" value="1"/>
</dbReference>
<protein>
    <recommendedName>
        <fullName evidence="16">TIR domain-containing protein</fullName>
    </recommendedName>
</protein>
<evidence type="ECO:0000256" key="12">
    <source>
        <dbReference type="ARBA" id="ARBA00023180"/>
    </source>
</evidence>
<dbReference type="Pfam" id="PF00560">
    <property type="entry name" value="LRR_1"/>
    <property type="match status" value="1"/>
</dbReference>
<dbReference type="PROSITE" id="PS50104">
    <property type="entry name" value="TIR"/>
    <property type="match status" value="1"/>
</dbReference>
<dbReference type="PANTHER" id="PTHR24365:SF525">
    <property type="entry name" value="TOLL-LIKE RECEPTOR 5"/>
    <property type="match status" value="1"/>
</dbReference>
<dbReference type="PANTHER" id="PTHR24365">
    <property type="entry name" value="TOLL-LIKE RECEPTOR"/>
    <property type="match status" value="1"/>
</dbReference>
<dbReference type="Gene3D" id="3.40.50.10140">
    <property type="entry name" value="Toll/interleukin-1 receptor homology (TIR) domain"/>
    <property type="match status" value="1"/>
</dbReference>
<evidence type="ECO:0000256" key="11">
    <source>
        <dbReference type="ARBA" id="ARBA00023170"/>
    </source>
</evidence>
<evidence type="ECO:0000256" key="5">
    <source>
        <dbReference type="ARBA" id="ARBA00022692"/>
    </source>
</evidence>
<name>A0A6A5EK59_PERFL</name>
<dbReference type="SUPFAM" id="SSF52200">
    <property type="entry name" value="Toll/Interleukin receptor TIR domain"/>
    <property type="match status" value="1"/>
</dbReference>
<dbReference type="InterPro" id="IPR000157">
    <property type="entry name" value="TIR_dom"/>
</dbReference>
<gene>
    <name evidence="17" type="ORF">PFLUV_G00210120</name>
</gene>
<evidence type="ECO:0000256" key="8">
    <source>
        <dbReference type="ARBA" id="ARBA00022859"/>
    </source>
</evidence>
<dbReference type="SMART" id="SM00082">
    <property type="entry name" value="LRRCT"/>
    <property type="match status" value="1"/>
</dbReference>
<dbReference type="Pfam" id="PF01582">
    <property type="entry name" value="TIR"/>
    <property type="match status" value="1"/>
</dbReference>
<keyword evidence="12" id="KW-0325">Glycoprotein</keyword>
<dbReference type="GO" id="GO:0045087">
    <property type="term" value="P:innate immune response"/>
    <property type="evidence" value="ECO:0007669"/>
    <property type="project" value="UniProtKB-KW"/>
</dbReference>
<evidence type="ECO:0000256" key="15">
    <source>
        <dbReference type="SAM" id="Phobius"/>
    </source>
</evidence>
<dbReference type="InterPro" id="IPR000483">
    <property type="entry name" value="Cys-rich_flank_reg_C"/>
</dbReference>
<dbReference type="SMART" id="SM00255">
    <property type="entry name" value="TIR"/>
    <property type="match status" value="1"/>
</dbReference>
<proteinExistence type="inferred from homology"/>
<dbReference type="InterPro" id="IPR035897">
    <property type="entry name" value="Toll_tir_struct_dom_sf"/>
</dbReference>
<dbReference type="GO" id="GO:0006954">
    <property type="term" value="P:inflammatory response"/>
    <property type="evidence" value="ECO:0007669"/>
    <property type="project" value="UniProtKB-KW"/>
</dbReference>
<dbReference type="GO" id="GO:0002224">
    <property type="term" value="P:toll-like receptor signaling pathway"/>
    <property type="evidence" value="ECO:0007669"/>
    <property type="project" value="TreeGrafter"/>
</dbReference>
<evidence type="ECO:0000256" key="10">
    <source>
        <dbReference type="ARBA" id="ARBA00023136"/>
    </source>
</evidence>
<evidence type="ECO:0000256" key="1">
    <source>
        <dbReference type="ARBA" id="ARBA00004479"/>
    </source>
</evidence>
<feature type="domain" description="TIR" evidence="16">
    <location>
        <begin position="790"/>
        <end position="935"/>
    </location>
</feature>
<sequence length="974" mass="111520">MKHQYVDLLQQLGRHNVKHFRKREVDIWSFGEIATFYSSVSMTEYQLSHVDRSQSRQRSRRSAGRRDSQDSKGFPTFPQHQHRARTVCGHWLFRWFSLVYTYRVPTCYPSCTLYNLVANCAYQRHYWVPVLPPNITHLFLESNYISEINSSSLRSYDQLQQLDLGNQNGQLVIIRNNAFLRQRKLTRLVLGSNRCLQMEPRAFAGLFNLQHLFLDYCNLTDSILAESYLEPLLSLEKLDLFGNKIVRLRPGMFFSKLTKFTQLNLKLNKIESLCEEDLVGFRGKNFKLLNLHSNPFRYSRDFDWERCGNPFRGMTFKILDLSSIGFSMDTSRQFFKAIDGTPIAHLIFSGHMGKGFSYDNLRDPDETTFEGLVNSSVEILDLSRNAIFALQKAFLSPLKDAIIIDISVNKINQINRNAFNGLQGNLRMLNLSFNLLGEIYSYTFTNLTDLRVLDLSNNHIGALGDKAFSGLPKLRALYLTGNSLRNLGTPAQLPNLEFLLLKDNKLNSLYLIDGLGKNSIHVDISDNRLTNLQDVYWLLTQFSHLQNLFYGGNIIRWCSREVTVPYNNSLQVLDLHGSSLNIIWAQGHCLDLFDQLENLLGLNLSHNSIATFPRGIFRGLGSIIEIDLSSNALTYLQPDLLPASLQRLDLSNNFLASPDPMAFRSLSVLSLADNRFYCDCNLESLLTWLNVTDVIFLSPVEEYRCEFPAALQNTRLLDYFAIIEPCEEDDEKAVQGLKFALFIFSALLVIAAILSGIAYARLRGRIFIIYKKIVGRVLEGPKPPPPVDEAQYDAFFCFSSNDHGWVEAALLKKLDKEFSEENIFRCCFEARDFLPGGDHLSDIRDAIWGSRKTVCVVSKEFLKDGWCLEAFTLAQGRMLEELTNVLIMLVVGKLARYQLMKYNAVRAFVQKREYLIWPEDPQDLEWFYERLVSQILKDTKVKALAEDKPEPAQPDVQPQNEDGIPLENIGAVAM</sequence>
<evidence type="ECO:0000313" key="18">
    <source>
        <dbReference type="Proteomes" id="UP000465112"/>
    </source>
</evidence>
<evidence type="ECO:0000259" key="16">
    <source>
        <dbReference type="PROSITE" id="PS50104"/>
    </source>
</evidence>
<dbReference type="GO" id="GO:0038023">
    <property type="term" value="F:signaling receptor activity"/>
    <property type="evidence" value="ECO:0007669"/>
    <property type="project" value="TreeGrafter"/>
</dbReference>
<dbReference type="InterPro" id="IPR003591">
    <property type="entry name" value="Leu-rich_rpt_typical-subtyp"/>
</dbReference>
<evidence type="ECO:0000256" key="14">
    <source>
        <dbReference type="SAM" id="MobiDB-lite"/>
    </source>
</evidence>
<evidence type="ECO:0000256" key="2">
    <source>
        <dbReference type="ARBA" id="ARBA00009634"/>
    </source>
</evidence>
<evidence type="ECO:0000256" key="7">
    <source>
        <dbReference type="ARBA" id="ARBA00022737"/>
    </source>
</evidence>
<evidence type="ECO:0000256" key="6">
    <source>
        <dbReference type="ARBA" id="ARBA00022729"/>
    </source>
</evidence>
<comment type="caution">
    <text evidence="17">The sequence shown here is derived from an EMBL/GenBank/DDBJ whole genome shotgun (WGS) entry which is preliminary data.</text>
</comment>
<dbReference type="InterPro" id="IPR032675">
    <property type="entry name" value="LRR_dom_sf"/>
</dbReference>
<feature type="transmembrane region" description="Helical" evidence="15">
    <location>
        <begin position="739"/>
        <end position="762"/>
    </location>
</feature>
<keyword evidence="18" id="KW-1185">Reference proteome</keyword>
<reference evidence="17 18" key="1">
    <citation type="submission" date="2019-06" db="EMBL/GenBank/DDBJ databases">
        <title>A chromosome-scale genome assembly of the European perch, Perca fluviatilis.</title>
        <authorList>
            <person name="Roques C."/>
            <person name="Zahm M."/>
            <person name="Cabau C."/>
            <person name="Klopp C."/>
            <person name="Bouchez O."/>
            <person name="Donnadieu C."/>
            <person name="Kuhl H."/>
            <person name="Gislard M."/>
            <person name="Guendouz S."/>
            <person name="Journot L."/>
            <person name="Haffray P."/>
            <person name="Bestin A."/>
            <person name="Morvezen R."/>
            <person name="Feron R."/>
            <person name="Wen M."/>
            <person name="Jouanno E."/>
            <person name="Herpin A."/>
            <person name="Schartl M."/>
            <person name="Postlethwait J."/>
            <person name="Schaerlinger B."/>
            <person name="Chardard D."/>
            <person name="Lecocq T."/>
            <person name="Poncet C."/>
            <person name="Jaffrelo L."/>
            <person name="Lampietro C."/>
            <person name="Guiguen Y."/>
        </authorList>
    </citation>
    <scope>NUCLEOTIDE SEQUENCE [LARGE SCALE GENOMIC DNA]</scope>
    <source>
        <tissue evidence="17">Blood</tissue>
    </source>
</reference>
<evidence type="ECO:0000313" key="17">
    <source>
        <dbReference type="EMBL" id="KAF1376304.1"/>
    </source>
</evidence>
<dbReference type="FunFam" id="3.80.10.10:FF:000306">
    <property type="entry name" value="Toll-like receptor 5"/>
    <property type="match status" value="1"/>
</dbReference>
<accession>A0A6A5EK59</accession>
<comment type="similarity">
    <text evidence="2">Belongs to the Toll-like receptor family.</text>
</comment>
<evidence type="ECO:0000256" key="13">
    <source>
        <dbReference type="ARBA" id="ARBA00023198"/>
    </source>
</evidence>
<keyword evidence="9 15" id="KW-1133">Transmembrane helix</keyword>
<dbReference type="Pfam" id="PF13855">
    <property type="entry name" value="LRR_8"/>
    <property type="match status" value="2"/>
</dbReference>
<evidence type="ECO:0000256" key="9">
    <source>
        <dbReference type="ARBA" id="ARBA00022989"/>
    </source>
</evidence>
<dbReference type="Gene3D" id="3.80.10.10">
    <property type="entry name" value="Ribonuclease Inhibitor"/>
    <property type="match status" value="3"/>
</dbReference>
<dbReference type="InterPro" id="IPR001611">
    <property type="entry name" value="Leu-rich_rpt"/>
</dbReference>
<dbReference type="GO" id="GO:0005886">
    <property type="term" value="C:plasma membrane"/>
    <property type="evidence" value="ECO:0007669"/>
    <property type="project" value="TreeGrafter"/>
</dbReference>
<organism evidence="17 18">
    <name type="scientific">Perca fluviatilis</name>
    <name type="common">European perch</name>
    <dbReference type="NCBI Taxonomy" id="8168"/>
    <lineage>
        <taxon>Eukaryota</taxon>
        <taxon>Metazoa</taxon>
        <taxon>Chordata</taxon>
        <taxon>Craniata</taxon>
        <taxon>Vertebrata</taxon>
        <taxon>Euteleostomi</taxon>
        <taxon>Actinopterygii</taxon>
        <taxon>Neopterygii</taxon>
        <taxon>Teleostei</taxon>
        <taxon>Neoteleostei</taxon>
        <taxon>Acanthomorphata</taxon>
        <taxon>Eupercaria</taxon>
        <taxon>Perciformes</taxon>
        <taxon>Percoidei</taxon>
        <taxon>Percidae</taxon>
        <taxon>Percinae</taxon>
        <taxon>Perca</taxon>
    </lineage>
</organism>
<keyword evidence="11" id="KW-0675">Receptor</keyword>
<dbReference type="EMBL" id="VHII01000018">
    <property type="protein sequence ID" value="KAF1376304.1"/>
    <property type="molecule type" value="Genomic_DNA"/>
</dbReference>
<dbReference type="SUPFAM" id="SSF52058">
    <property type="entry name" value="L domain-like"/>
    <property type="match status" value="2"/>
</dbReference>
<comment type="subcellular location">
    <subcellularLocation>
        <location evidence="1">Membrane</location>
        <topology evidence="1">Single-pass type I membrane protein</topology>
    </subcellularLocation>
</comment>
<keyword evidence="6" id="KW-0732">Signal</keyword>
<feature type="region of interest" description="Disordered" evidence="14">
    <location>
        <begin position="50"/>
        <end position="78"/>
    </location>
</feature>
<evidence type="ECO:0000256" key="4">
    <source>
        <dbReference type="ARBA" id="ARBA00022614"/>
    </source>
</evidence>